<sequence>MENKRLRELPVSRRGALFGMAAVAGIGVVDVGAFLGASGRLGGDSLTPADFADRFEQVYGRHEGFRRNHAKGVSLSGRFEANGAGAEVCSASVFRRGSYPVTGRFSLSGGMPYAPDAPATVRGLALRFELPGGEQWRTAMVNIPVFLDRTPQGFADRIVAYAPDPATGKPDPRRTAEFLRRHPETVKAMARVKAQPPSAGFADSTFHGLNAFVATAGSGQTCAIRWTFEPVPRPPSAQAGGRDRLFDTATAAIAQAASQWRLVLTVAEPGDPTDDATTAWPPGRRRIIAGTLVLDRAETEAEGNARDVNFDPTVLPDGLAVSDDPLLSARSAVYARSFERRSGEPKQPSAVQVREASA</sequence>
<keyword evidence="9" id="KW-0812">Transmembrane</keyword>
<comment type="cofactor">
    <cofactor evidence="7">
        <name>heme</name>
        <dbReference type="ChEBI" id="CHEBI:30413"/>
    </cofactor>
</comment>
<evidence type="ECO:0000256" key="3">
    <source>
        <dbReference type="ARBA" id="ARBA00022617"/>
    </source>
</evidence>
<reference evidence="12" key="1">
    <citation type="journal article" date="2019" name="Int. J. Syst. Evol. Microbiol.">
        <title>The Global Catalogue of Microorganisms (GCM) 10K type strain sequencing project: providing services to taxonomists for standard genome sequencing and annotation.</title>
        <authorList>
            <consortium name="The Broad Institute Genomics Platform"/>
            <consortium name="The Broad Institute Genome Sequencing Center for Infectious Disease"/>
            <person name="Wu L."/>
            <person name="Ma J."/>
        </authorList>
    </citation>
    <scope>NUCLEOTIDE SEQUENCE [LARGE SCALE GENOMIC DNA]</scope>
    <source>
        <strain evidence="12">CGMCC 4.7641</strain>
    </source>
</reference>
<keyword evidence="4 7" id="KW-0479">Metal-binding</keyword>
<comment type="caution">
    <text evidence="11">The sequence shown here is derived from an EMBL/GenBank/DDBJ whole genome shotgun (WGS) entry which is preliminary data.</text>
</comment>
<dbReference type="InterPro" id="IPR024168">
    <property type="entry name" value="Catalase_SrpA-type_pred"/>
</dbReference>
<evidence type="ECO:0000313" key="12">
    <source>
        <dbReference type="Proteomes" id="UP001597483"/>
    </source>
</evidence>
<keyword evidence="5 7" id="KW-0560">Oxidoreductase</keyword>
<dbReference type="EMBL" id="JBHUKS010000026">
    <property type="protein sequence ID" value="MFD2472284.1"/>
    <property type="molecule type" value="Genomic_DNA"/>
</dbReference>
<evidence type="ECO:0000256" key="4">
    <source>
        <dbReference type="ARBA" id="ARBA00022723"/>
    </source>
</evidence>
<dbReference type="InterPro" id="IPR020835">
    <property type="entry name" value="Catalase_sf"/>
</dbReference>
<dbReference type="CDD" id="cd08153">
    <property type="entry name" value="srpA_like"/>
    <property type="match status" value="1"/>
</dbReference>
<dbReference type="PIRSF" id="PIRSF000296">
    <property type="entry name" value="SrpA"/>
    <property type="match status" value="1"/>
</dbReference>
<evidence type="ECO:0000256" key="6">
    <source>
        <dbReference type="ARBA" id="ARBA00023004"/>
    </source>
</evidence>
<keyword evidence="9" id="KW-1133">Transmembrane helix</keyword>
<dbReference type="PROSITE" id="PS51402">
    <property type="entry name" value="CATALASE_3"/>
    <property type="match status" value="1"/>
</dbReference>
<feature type="transmembrane region" description="Helical" evidence="9">
    <location>
        <begin position="16"/>
        <end position="37"/>
    </location>
</feature>
<comment type="similarity">
    <text evidence="1 7">Belongs to the catalase family.</text>
</comment>
<dbReference type="Gene3D" id="2.40.180.10">
    <property type="entry name" value="Catalase core domain"/>
    <property type="match status" value="1"/>
</dbReference>
<dbReference type="SMART" id="SM01060">
    <property type="entry name" value="Catalase"/>
    <property type="match status" value="1"/>
</dbReference>
<keyword evidence="9" id="KW-0472">Membrane</keyword>
<gene>
    <name evidence="11" type="ORF">ACFSVL_33155</name>
</gene>
<dbReference type="Pfam" id="PF00199">
    <property type="entry name" value="Catalase"/>
    <property type="match status" value="1"/>
</dbReference>
<dbReference type="SUPFAM" id="SSF56634">
    <property type="entry name" value="Heme-dependent catalase-like"/>
    <property type="match status" value="1"/>
</dbReference>
<feature type="domain" description="Catalase core" evidence="10">
    <location>
        <begin position="21"/>
        <end position="355"/>
    </location>
</feature>
<evidence type="ECO:0000256" key="1">
    <source>
        <dbReference type="ARBA" id="ARBA00005329"/>
    </source>
</evidence>
<evidence type="ECO:0000256" key="5">
    <source>
        <dbReference type="ARBA" id="ARBA00023002"/>
    </source>
</evidence>
<keyword evidence="12" id="KW-1185">Reference proteome</keyword>
<keyword evidence="6 7" id="KW-0408">Iron</keyword>
<feature type="region of interest" description="Disordered" evidence="8">
    <location>
        <begin position="337"/>
        <end position="358"/>
    </location>
</feature>
<name>A0ABW5HHF9_9PSEU</name>
<dbReference type="EC" id="1.11.1.-" evidence="7"/>
<keyword evidence="2 7" id="KW-0575">Peroxidase</keyword>
<evidence type="ECO:0000259" key="10">
    <source>
        <dbReference type="SMART" id="SM01060"/>
    </source>
</evidence>
<proteinExistence type="inferred from homology"/>
<dbReference type="PANTHER" id="PTHR11465:SF9">
    <property type="entry name" value="CATALASE"/>
    <property type="match status" value="1"/>
</dbReference>
<organism evidence="11 12">
    <name type="scientific">Amycolatopsis silviterrae</name>
    <dbReference type="NCBI Taxonomy" id="1656914"/>
    <lineage>
        <taxon>Bacteria</taxon>
        <taxon>Bacillati</taxon>
        <taxon>Actinomycetota</taxon>
        <taxon>Actinomycetes</taxon>
        <taxon>Pseudonocardiales</taxon>
        <taxon>Pseudonocardiaceae</taxon>
        <taxon>Amycolatopsis</taxon>
    </lineage>
</organism>
<evidence type="ECO:0000256" key="8">
    <source>
        <dbReference type="SAM" id="MobiDB-lite"/>
    </source>
</evidence>
<dbReference type="Proteomes" id="UP001597483">
    <property type="component" value="Unassembled WGS sequence"/>
</dbReference>
<dbReference type="RefSeq" id="WP_378309835.1">
    <property type="nucleotide sequence ID" value="NZ_JBHUKS010000026.1"/>
</dbReference>
<evidence type="ECO:0000256" key="2">
    <source>
        <dbReference type="ARBA" id="ARBA00022559"/>
    </source>
</evidence>
<dbReference type="Gene3D" id="1.20.1280.120">
    <property type="match status" value="1"/>
</dbReference>
<keyword evidence="3 7" id="KW-0349">Heme</keyword>
<evidence type="ECO:0000256" key="7">
    <source>
        <dbReference type="PIRNR" id="PIRNR000296"/>
    </source>
</evidence>
<dbReference type="InterPro" id="IPR018028">
    <property type="entry name" value="Catalase"/>
</dbReference>
<protein>
    <recommendedName>
        <fullName evidence="7">Catalase-related peroxidase</fullName>
        <ecNumber evidence="7">1.11.1.-</ecNumber>
    </recommendedName>
</protein>
<dbReference type="InterPro" id="IPR011614">
    <property type="entry name" value="Catalase_core"/>
</dbReference>
<evidence type="ECO:0000256" key="9">
    <source>
        <dbReference type="SAM" id="Phobius"/>
    </source>
</evidence>
<accession>A0ABW5HHF9</accession>
<dbReference type="GO" id="GO:0004601">
    <property type="term" value="F:peroxidase activity"/>
    <property type="evidence" value="ECO:0007669"/>
    <property type="project" value="UniProtKB-KW"/>
</dbReference>
<comment type="function">
    <text evidence="7">Has an organic peroxide-dependent peroxidase activity.</text>
</comment>
<evidence type="ECO:0000313" key="11">
    <source>
        <dbReference type="EMBL" id="MFD2472284.1"/>
    </source>
</evidence>
<dbReference type="PANTHER" id="PTHR11465">
    <property type="entry name" value="CATALASE"/>
    <property type="match status" value="1"/>
</dbReference>